<dbReference type="Pfam" id="PF13905">
    <property type="entry name" value="Thioredoxin_8"/>
    <property type="match status" value="1"/>
</dbReference>
<dbReference type="GO" id="GO:0045494">
    <property type="term" value="P:photoreceptor cell maintenance"/>
    <property type="evidence" value="ECO:0007669"/>
    <property type="project" value="InterPro"/>
</dbReference>
<dbReference type="InterPro" id="IPR029519">
    <property type="entry name" value="RdCVF2"/>
</dbReference>
<accession>A0A1W7RA17</accession>
<dbReference type="EMBL" id="GFAH01000404">
    <property type="protein sequence ID" value="JAV47985.1"/>
    <property type="molecule type" value="Transcribed_RNA"/>
</dbReference>
<dbReference type="InterPro" id="IPR012336">
    <property type="entry name" value="Thioredoxin-like_fold"/>
</dbReference>
<name>A0A1W7RA17_9SCOR</name>
<proteinExistence type="predicted"/>
<dbReference type="InterPro" id="IPR036249">
    <property type="entry name" value="Thioredoxin-like_sf"/>
</dbReference>
<dbReference type="SUPFAM" id="SSF52833">
    <property type="entry name" value="Thioredoxin-like"/>
    <property type="match status" value="1"/>
</dbReference>
<evidence type="ECO:0000313" key="2">
    <source>
        <dbReference type="EMBL" id="JAV47985.1"/>
    </source>
</evidence>
<organism evidence="2">
    <name type="scientific">Hadrurus spadix</name>
    <dbReference type="NCBI Taxonomy" id="141984"/>
    <lineage>
        <taxon>Eukaryota</taxon>
        <taxon>Metazoa</taxon>
        <taxon>Ecdysozoa</taxon>
        <taxon>Arthropoda</taxon>
        <taxon>Chelicerata</taxon>
        <taxon>Arachnida</taxon>
        <taxon>Scorpiones</taxon>
        <taxon>Iurida</taxon>
        <taxon>Iuroidea</taxon>
        <taxon>Hadrurus</taxon>
    </lineage>
</organism>
<dbReference type="GO" id="GO:0007600">
    <property type="term" value="P:sensory perception"/>
    <property type="evidence" value="ECO:0007669"/>
    <property type="project" value="InterPro"/>
</dbReference>
<dbReference type="InterPro" id="IPR013766">
    <property type="entry name" value="Thioredoxin_domain"/>
</dbReference>
<feature type="domain" description="Thioredoxin" evidence="1">
    <location>
        <begin position="1"/>
        <end position="144"/>
    </location>
</feature>
<dbReference type="CDD" id="cd02964">
    <property type="entry name" value="TryX_like_family"/>
    <property type="match status" value="1"/>
</dbReference>
<evidence type="ECO:0000259" key="1">
    <source>
        <dbReference type="PROSITE" id="PS51352"/>
    </source>
</evidence>
<dbReference type="Gene3D" id="3.40.30.10">
    <property type="entry name" value="Glutaredoxin"/>
    <property type="match status" value="1"/>
</dbReference>
<sequence length="144" mass="16590">MEHLKGKQLVKKDKTEAEADEVLADAEIVGFYFSAHWCGPCQAFTPILAKAYKEMKDAGYKFEVIFVTSDNDENAMFEYMNECHGDWYALPYDSEPIRELKKKYSIRGIPTLVVIKKDDDTIIREDGCDDVESYGADAYKHWIK</sequence>
<protein>
    <submittedName>
        <fullName evidence="2">Nucleoredoxin-like protein 2</fullName>
    </submittedName>
</protein>
<dbReference type="AlphaFoldDB" id="A0A1W7RA17"/>
<dbReference type="PANTHER" id="PTHR46762:SF1">
    <property type="entry name" value="NUCLEOREDOXIN-LIKE PROTEIN 2"/>
    <property type="match status" value="1"/>
</dbReference>
<dbReference type="PANTHER" id="PTHR46762">
    <property type="entry name" value="NUCLEOREDOXIN-LIKE PROTEIN 2"/>
    <property type="match status" value="1"/>
</dbReference>
<reference evidence="2" key="1">
    <citation type="submission" date="2016-11" db="EMBL/GenBank/DDBJ databases">
        <title>Venom-gland transcriptomics and venom proteomics of the black-back scorpion (Hadrurus spadix) reveal detectability challenges and an unexplored realm of animal toxin diversity.</title>
        <authorList>
            <person name="Rokyta D.R."/>
            <person name="Ward M.J."/>
        </authorList>
    </citation>
    <scope>NUCLEOTIDE SEQUENCE</scope>
    <source>
        <tissue evidence="2">Venom gland</tissue>
    </source>
</reference>
<dbReference type="PROSITE" id="PS51352">
    <property type="entry name" value="THIOREDOXIN_2"/>
    <property type="match status" value="1"/>
</dbReference>